<dbReference type="EMBL" id="JBBNAF010000005">
    <property type="protein sequence ID" value="KAK9141824.1"/>
    <property type="molecule type" value="Genomic_DNA"/>
</dbReference>
<keyword evidence="1" id="KW-0812">Transmembrane</keyword>
<organism evidence="2 3">
    <name type="scientific">Stephania yunnanensis</name>
    <dbReference type="NCBI Taxonomy" id="152371"/>
    <lineage>
        <taxon>Eukaryota</taxon>
        <taxon>Viridiplantae</taxon>
        <taxon>Streptophyta</taxon>
        <taxon>Embryophyta</taxon>
        <taxon>Tracheophyta</taxon>
        <taxon>Spermatophyta</taxon>
        <taxon>Magnoliopsida</taxon>
        <taxon>Ranunculales</taxon>
        <taxon>Menispermaceae</taxon>
        <taxon>Menispermoideae</taxon>
        <taxon>Cissampelideae</taxon>
        <taxon>Stephania</taxon>
    </lineage>
</organism>
<dbReference type="Proteomes" id="UP001420932">
    <property type="component" value="Unassembled WGS sequence"/>
</dbReference>
<name>A0AAP0JXV5_9MAGN</name>
<dbReference type="Gene3D" id="6.10.140.1070">
    <property type="match status" value="1"/>
</dbReference>
<evidence type="ECO:0000256" key="1">
    <source>
        <dbReference type="SAM" id="Phobius"/>
    </source>
</evidence>
<protein>
    <submittedName>
        <fullName evidence="2">Uncharacterized protein</fullName>
    </submittedName>
</protein>
<reference evidence="2 3" key="1">
    <citation type="submission" date="2024-01" db="EMBL/GenBank/DDBJ databases">
        <title>Genome assemblies of Stephania.</title>
        <authorList>
            <person name="Yang L."/>
        </authorList>
    </citation>
    <scope>NUCLEOTIDE SEQUENCE [LARGE SCALE GENOMIC DNA]</scope>
    <source>
        <strain evidence="2">YNDBR</strain>
        <tissue evidence="2">Leaf</tissue>
    </source>
</reference>
<proteinExistence type="predicted"/>
<evidence type="ECO:0000313" key="3">
    <source>
        <dbReference type="Proteomes" id="UP001420932"/>
    </source>
</evidence>
<keyword evidence="1" id="KW-1133">Transmembrane helix</keyword>
<gene>
    <name evidence="2" type="ORF">Syun_011224</name>
</gene>
<keyword evidence="3" id="KW-1185">Reference proteome</keyword>
<feature type="transmembrane region" description="Helical" evidence="1">
    <location>
        <begin position="26"/>
        <end position="46"/>
    </location>
</feature>
<comment type="caution">
    <text evidence="2">The sequence shown here is derived from an EMBL/GenBank/DDBJ whole genome shotgun (WGS) entry which is preliminary data.</text>
</comment>
<dbReference type="AlphaFoldDB" id="A0AAP0JXV5"/>
<evidence type="ECO:0000313" key="2">
    <source>
        <dbReference type="EMBL" id="KAK9141824.1"/>
    </source>
</evidence>
<accession>A0AAP0JXV5</accession>
<keyword evidence="1" id="KW-0472">Membrane</keyword>
<sequence>MGIIEKIKEIEAEMAQMQKNKAIGSLIIHTFASFVALVAMALPLLYTYL</sequence>